<gene>
    <name evidence="4" type="ORF">H1R20_g14275</name>
</gene>
<comment type="caution">
    <text evidence="4">The sequence shown here is derived from an EMBL/GenBank/DDBJ whole genome shotgun (WGS) entry which is preliminary data.</text>
</comment>
<dbReference type="InterPro" id="IPR003439">
    <property type="entry name" value="ABC_transporter-like_ATP-bd"/>
</dbReference>
<name>A0A9W8MBP9_9AGAR</name>
<comment type="similarity">
    <text evidence="1">Belongs to the ABC transporter superfamily.</text>
</comment>
<evidence type="ECO:0000313" key="5">
    <source>
        <dbReference type="Proteomes" id="UP001140091"/>
    </source>
</evidence>
<dbReference type="PROSITE" id="PS50893">
    <property type="entry name" value="ABC_TRANSPORTER_2"/>
    <property type="match status" value="2"/>
</dbReference>
<dbReference type="EMBL" id="JANBPK010001475">
    <property type="protein sequence ID" value="KAJ2922794.1"/>
    <property type="molecule type" value="Genomic_DNA"/>
</dbReference>
<sequence length="571" mass="64032">MRAPLIHIPKNSAVYALGAANKRSKPLFETRDVSWTVNSKDSWALIGKAKNNVFQTLLGHTRVSPTPTDGLYPRFRDIDAFSRLKFVSFRHSGGNGEFYDYTARYGAMREGDDKTLGQSFEEIAQELTIPKSEQHTLIRRLGLEKLLDIPLIALSNGQTRRARIARAIFRQPEVLLLDEPLTGLDIESREQLVRLLESFRASPEHSPHVLSSYRLQEIVDLKHHSLHDVAPAFVSHVLYLEGDRFWAGPRSEFFGDFAPRHLQAELNTKPWSTRSTTSKAALVADLQGVNVVYRGERKVLSQISWQIHQGDRWQLQGANGSGKTTLLSLITGDHPQSYTQPHLLLPTTSADGAPKLQHRKRIPTPTLRSSIGIVSPELFDAFPRKEPGMTVWDAVQTGFGGGFVPAKEGVGKIHVDPWESSDVEKLREWRARRCWEVLEALGPLAWDLTADTETSSSSSSDPADSHLPNSITREFASRLFPSLSQGEQRLVLLMRALVGRPPLVILDEVWAGMDERMIEAVKRYFNSSSPSEAFTDDQAVVVVTHWEDEVPWMKEQGLKTLKLEKGSGMVV</sequence>
<accession>A0A9W8MBP9</accession>
<keyword evidence="5" id="KW-1185">Reference proteome</keyword>
<organism evidence="4 5">
    <name type="scientific">Candolleomyces eurysporus</name>
    <dbReference type="NCBI Taxonomy" id="2828524"/>
    <lineage>
        <taxon>Eukaryota</taxon>
        <taxon>Fungi</taxon>
        <taxon>Dikarya</taxon>
        <taxon>Basidiomycota</taxon>
        <taxon>Agaricomycotina</taxon>
        <taxon>Agaricomycetes</taxon>
        <taxon>Agaricomycetidae</taxon>
        <taxon>Agaricales</taxon>
        <taxon>Agaricineae</taxon>
        <taxon>Psathyrellaceae</taxon>
        <taxon>Candolleomyces</taxon>
    </lineage>
</organism>
<reference evidence="4" key="1">
    <citation type="submission" date="2022-06" db="EMBL/GenBank/DDBJ databases">
        <title>Genome Sequence of Candolleomyces eurysporus.</title>
        <authorList>
            <person name="Buettner E."/>
        </authorList>
    </citation>
    <scope>NUCLEOTIDE SEQUENCE</scope>
    <source>
        <strain evidence="4">VTCC 930004</strain>
    </source>
</reference>
<dbReference type="Proteomes" id="UP001140091">
    <property type="component" value="Unassembled WGS sequence"/>
</dbReference>
<evidence type="ECO:0000256" key="2">
    <source>
        <dbReference type="ARBA" id="ARBA00022448"/>
    </source>
</evidence>
<dbReference type="GO" id="GO:0016887">
    <property type="term" value="F:ATP hydrolysis activity"/>
    <property type="evidence" value="ECO:0007669"/>
    <property type="project" value="InterPro"/>
</dbReference>
<proteinExistence type="inferred from homology"/>
<dbReference type="GO" id="GO:0005524">
    <property type="term" value="F:ATP binding"/>
    <property type="evidence" value="ECO:0007669"/>
    <property type="project" value="InterPro"/>
</dbReference>
<feature type="domain" description="ABC transporter" evidence="3">
    <location>
        <begin position="284"/>
        <end position="570"/>
    </location>
</feature>
<dbReference type="SUPFAM" id="SSF52540">
    <property type="entry name" value="P-loop containing nucleoside triphosphate hydrolases"/>
    <property type="match status" value="2"/>
</dbReference>
<dbReference type="AlphaFoldDB" id="A0A9W8MBP9"/>
<evidence type="ECO:0000256" key="1">
    <source>
        <dbReference type="ARBA" id="ARBA00005417"/>
    </source>
</evidence>
<dbReference type="PANTHER" id="PTHR43117:SF4">
    <property type="entry name" value="OSMOPROTECTANT IMPORT ATP-BINDING PROTEIN OSMV"/>
    <property type="match status" value="1"/>
</dbReference>
<feature type="domain" description="ABC transporter" evidence="3">
    <location>
        <begin position="28"/>
        <end position="267"/>
    </location>
</feature>
<keyword evidence="2" id="KW-0813">Transport</keyword>
<feature type="non-terminal residue" evidence="4">
    <location>
        <position position="571"/>
    </location>
</feature>
<protein>
    <recommendedName>
        <fullName evidence="3">ABC transporter domain-containing protein</fullName>
    </recommendedName>
</protein>
<dbReference type="OrthoDB" id="10255969at2759"/>
<dbReference type="Gene3D" id="3.40.50.300">
    <property type="entry name" value="P-loop containing nucleotide triphosphate hydrolases"/>
    <property type="match status" value="2"/>
</dbReference>
<dbReference type="Pfam" id="PF00005">
    <property type="entry name" value="ABC_tran"/>
    <property type="match status" value="2"/>
</dbReference>
<dbReference type="InterPro" id="IPR027417">
    <property type="entry name" value="P-loop_NTPase"/>
</dbReference>
<dbReference type="PANTHER" id="PTHR43117">
    <property type="entry name" value="OSMOPROTECTANT IMPORT ATP-BINDING PROTEIN OSMV"/>
    <property type="match status" value="1"/>
</dbReference>
<evidence type="ECO:0000259" key="3">
    <source>
        <dbReference type="PROSITE" id="PS50893"/>
    </source>
</evidence>
<evidence type="ECO:0000313" key="4">
    <source>
        <dbReference type="EMBL" id="KAJ2922794.1"/>
    </source>
</evidence>